<organism evidence="10">
    <name type="scientific">Marinobacter nauticus</name>
    <name type="common">Marinobacter hydrocarbonoclasticus</name>
    <name type="synonym">Marinobacter aquaeolei</name>
    <dbReference type="NCBI Taxonomy" id="2743"/>
    <lineage>
        <taxon>Bacteria</taxon>
        <taxon>Pseudomonadati</taxon>
        <taxon>Pseudomonadota</taxon>
        <taxon>Gammaproteobacteria</taxon>
        <taxon>Pseudomonadales</taxon>
        <taxon>Marinobacteraceae</taxon>
        <taxon>Marinobacter</taxon>
    </lineage>
</organism>
<keyword evidence="2" id="KW-0902">Two-component regulatory system</keyword>
<dbReference type="InterPro" id="IPR001867">
    <property type="entry name" value="OmpR/PhoB-type_DNA-bd"/>
</dbReference>
<dbReference type="PANTHER" id="PTHR48111">
    <property type="entry name" value="REGULATOR OF RPOS"/>
    <property type="match status" value="1"/>
</dbReference>
<keyword evidence="1 6" id="KW-0597">Phosphoprotein</keyword>
<dbReference type="GO" id="GO:0032993">
    <property type="term" value="C:protein-DNA complex"/>
    <property type="evidence" value="ECO:0007669"/>
    <property type="project" value="TreeGrafter"/>
</dbReference>
<dbReference type="GO" id="GO:0000156">
    <property type="term" value="F:phosphorelay response regulator activity"/>
    <property type="evidence" value="ECO:0007669"/>
    <property type="project" value="TreeGrafter"/>
</dbReference>
<keyword evidence="4 7" id="KW-0238">DNA-binding</keyword>
<feature type="modified residue" description="4-aspartylphosphate" evidence="6">
    <location>
        <position position="51"/>
    </location>
</feature>
<dbReference type="Gene3D" id="1.10.10.10">
    <property type="entry name" value="Winged helix-like DNA-binding domain superfamily/Winged helix DNA-binding domain"/>
    <property type="match status" value="1"/>
</dbReference>
<dbReference type="Gene3D" id="6.10.250.690">
    <property type="match status" value="1"/>
</dbReference>
<dbReference type="GO" id="GO:0005829">
    <property type="term" value="C:cytosol"/>
    <property type="evidence" value="ECO:0007669"/>
    <property type="project" value="TreeGrafter"/>
</dbReference>
<dbReference type="InterPro" id="IPR039420">
    <property type="entry name" value="WalR-like"/>
</dbReference>
<feature type="DNA-binding region" description="OmpR/PhoB-type" evidence="7">
    <location>
        <begin position="124"/>
        <end position="222"/>
    </location>
</feature>
<dbReference type="GO" id="GO:0000976">
    <property type="term" value="F:transcription cis-regulatory region binding"/>
    <property type="evidence" value="ECO:0007669"/>
    <property type="project" value="TreeGrafter"/>
</dbReference>
<dbReference type="Gene3D" id="3.40.50.2300">
    <property type="match status" value="1"/>
</dbReference>
<evidence type="ECO:0000313" key="10">
    <source>
        <dbReference type="EMBL" id="BBJ05435.1"/>
    </source>
</evidence>
<dbReference type="FunFam" id="1.10.10.10:FF:000005">
    <property type="entry name" value="Two-component system response regulator"/>
    <property type="match status" value="1"/>
</dbReference>
<proteinExistence type="predicted"/>
<keyword evidence="5" id="KW-0804">Transcription</keyword>
<dbReference type="EMBL" id="AP019537">
    <property type="protein sequence ID" value="BBJ05435.1"/>
    <property type="molecule type" value="Genomic_DNA"/>
</dbReference>
<dbReference type="PROSITE" id="PS50110">
    <property type="entry name" value="RESPONSE_REGULATORY"/>
    <property type="match status" value="1"/>
</dbReference>
<evidence type="ECO:0000256" key="3">
    <source>
        <dbReference type="ARBA" id="ARBA00023015"/>
    </source>
</evidence>
<dbReference type="InterPro" id="IPR006291">
    <property type="entry name" value="CusR-like"/>
</dbReference>
<dbReference type="CDD" id="cd00383">
    <property type="entry name" value="trans_reg_C"/>
    <property type="match status" value="1"/>
</dbReference>
<dbReference type="PANTHER" id="PTHR48111:SF41">
    <property type="entry name" value="TRANSCRIPTIONAL REGULATORY PROTEIN CUSR-RELATED"/>
    <property type="match status" value="1"/>
</dbReference>
<evidence type="ECO:0000256" key="4">
    <source>
        <dbReference type="ARBA" id="ARBA00023125"/>
    </source>
</evidence>
<sequence length="226" mass="25560">MRILVVEDEVKAAEYLRKGLTESGYLVEVANTGLDARHLIEEENFDLVVMDIMLPQLNGWQLLELLRKRSNTPVLFLTARDSVEDRVRGLESGGDDYLVKPFSYAEFLARVRSLLRRGGPTRELDHLVVADLELELTSRTVTRGGKTIALTPREFSLLHLLLTHQEQVLARTDIATQLWDMNFDSDTKVVDVAVRRLRAKVDDGFALRLIHNVRGVGYVLRAGAHS</sequence>
<feature type="domain" description="OmpR/PhoB-type" evidence="9">
    <location>
        <begin position="124"/>
        <end position="222"/>
    </location>
</feature>
<dbReference type="CDD" id="cd19935">
    <property type="entry name" value="REC_OmpR_CusR-like"/>
    <property type="match status" value="1"/>
</dbReference>
<dbReference type="GO" id="GO:0006355">
    <property type="term" value="P:regulation of DNA-templated transcription"/>
    <property type="evidence" value="ECO:0007669"/>
    <property type="project" value="InterPro"/>
</dbReference>
<dbReference type="FunFam" id="3.40.50.2300:FF:000001">
    <property type="entry name" value="DNA-binding response regulator PhoB"/>
    <property type="match status" value="1"/>
</dbReference>
<evidence type="ECO:0000259" key="8">
    <source>
        <dbReference type="PROSITE" id="PS50110"/>
    </source>
</evidence>
<evidence type="ECO:0000256" key="5">
    <source>
        <dbReference type="ARBA" id="ARBA00023163"/>
    </source>
</evidence>
<evidence type="ECO:0000259" key="9">
    <source>
        <dbReference type="PROSITE" id="PS51755"/>
    </source>
</evidence>
<feature type="domain" description="Response regulatory" evidence="8">
    <location>
        <begin position="2"/>
        <end position="115"/>
    </location>
</feature>
<dbReference type="SMART" id="SM00448">
    <property type="entry name" value="REC"/>
    <property type="match status" value="1"/>
</dbReference>
<evidence type="ECO:0000256" key="6">
    <source>
        <dbReference type="PROSITE-ProRule" id="PRU00169"/>
    </source>
</evidence>
<dbReference type="SUPFAM" id="SSF52172">
    <property type="entry name" value="CheY-like"/>
    <property type="match status" value="1"/>
</dbReference>
<evidence type="ECO:0000256" key="2">
    <source>
        <dbReference type="ARBA" id="ARBA00023012"/>
    </source>
</evidence>
<name>A0A455WFG5_MARNT</name>
<dbReference type="InterPro" id="IPR011006">
    <property type="entry name" value="CheY-like_superfamily"/>
</dbReference>
<dbReference type="InterPro" id="IPR036388">
    <property type="entry name" value="WH-like_DNA-bd_sf"/>
</dbReference>
<protein>
    <submittedName>
        <fullName evidence="10">DNA-binding response regulator</fullName>
    </submittedName>
</protein>
<keyword evidence="3" id="KW-0805">Transcription regulation</keyword>
<dbReference type="Pfam" id="PF00486">
    <property type="entry name" value="Trans_reg_C"/>
    <property type="match status" value="1"/>
</dbReference>
<accession>A0A455WFG5</accession>
<dbReference type="Pfam" id="PF00072">
    <property type="entry name" value="Response_reg"/>
    <property type="match status" value="1"/>
</dbReference>
<evidence type="ECO:0000256" key="1">
    <source>
        <dbReference type="ARBA" id="ARBA00022553"/>
    </source>
</evidence>
<reference evidence="10" key="1">
    <citation type="submission" date="2019-03" db="EMBL/GenBank/DDBJ databases">
        <title>Whole genome analysis of nitrate-reducing bacteria Marinobacter hydrocarbonoclasticus YB03.</title>
        <authorList>
            <person name="Azam A.H."/>
            <person name="Yuk S.R."/>
            <person name="Kamarisima K."/>
            <person name="Miyanaga K."/>
            <person name="Tanji Y."/>
        </authorList>
    </citation>
    <scope>NUCLEOTIDE SEQUENCE</scope>
    <source>
        <strain evidence="10">YB03</strain>
    </source>
</reference>
<dbReference type="AlphaFoldDB" id="A0A455WFG5"/>
<evidence type="ECO:0000256" key="7">
    <source>
        <dbReference type="PROSITE-ProRule" id="PRU01091"/>
    </source>
</evidence>
<dbReference type="NCBIfam" id="TIGR01387">
    <property type="entry name" value="cztR_silR_copR"/>
    <property type="match status" value="1"/>
</dbReference>
<dbReference type="InterPro" id="IPR001789">
    <property type="entry name" value="Sig_transdc_resp-reg_receiver"/>
</dbReference>
<dbReference type="SMART" id="SM00862">
    <property type="entry name" value="Trans_reg_C"/>
    <property type="match status" value="1"/>
</dbReference>
<gene>
    <name evidence="10" type="primary">irlR</name>
    <name evidence="10" type="ORF">YBY_32840</name>
</gene>
<dbReference type="PROSITE" id="PS51755">
    <property type="entry name" value="OMPR_PHOB"/>
    <property type="match status" value="1"/>
</dbReference>